<organism evidence="9 10">
    <name type="scientific">Crotalus adamanteus</name>
    <name type="common">Eastern diamondback rattlesnake</name>
    <dbReference type="NCBI Taxonomy" id="8729"/>
    <lineage>
        <taxon>Eukaryota</taxon>
        <taxon>Metazoa</taxon>
        <taxon>Chordata</taxon>
        <taxon>Craniata</taxon>
        <taxon>Vertebrata</taxon>
        <taxon>Euteleostomi</taxon>
        <taxon>Lepidosauria</taxon>
        <taxon>Squamata</taxon>
        <taxon>Bifurcata</taxon>
        <taxon>Unidentata</taxon>
        <taxon>Episquamata</taxon>
        <taxon>Toxicofera</taxon>
        <taxon>Serpentes</taxon>
        <taxon>Colubroidea</taxon>
        <taxon>Viperidae</taxon>
        <taxon>Crotalinae</taxon>
        <taxon>Crotalus</taxon>
    </lineage>
</organism>
<evidence type="ECO:0000256" key="3">
    <source>
        <dbReference type="ARBA" id="ARBA00022741"/>
    </source>
</evidence>
<protein>
    <recommendedName>
        <fullName evidence="6">Torsin family 2 member A</fullName>
    </recommendedName>
</protein>
<evidence type="ECO:0000313" key="10">
    <source>
        <dbReference type="Proteomes" id="UP001474421"/>
    </source>
</evidence>
<evidence type="ECO:0000256" key="5">
    <source>
        <dbReference type="ARBA" id="ARBA00023180"/>
    </source>
</evidence>
<evidence type="ECO:0000256" key="1">
    <source>
        <dbReference type="ARBA" id="ARBA00006235"/>
    </source>
</evidence>
<keyword evidence="10" id="KW-1185">Reference proteome</keyword>
<evidence type="ECO:0000256" key="2">
    <source>
        <dbReference type="ARBA" id="ARBA00022729"/>
    </source>
</evidence>
<feature type="compositionally biased region" description="Basic and acidic residues" evidence="7">
    <location>
        <begin position="59"/>
        <end position="68"/>
    </location>
</feature>
<gene>
    <name evidence="9" type="ORF">NXF25_017314</name>
</gene>
<dbReference type="InterPro" id="IPR010448">
    <property type="entry name" value="Torsin"/>
</dbReference>
<keyword evidence="2" id="KW-0732">Signal</keyword>
<dbReference type="Gene3D" id="3.40.50.300">
    <property type="entry name" value="P-loop containing nucleotide triphosphate hydrolases"/>
    <property type="match status" value="1"/>
</dbReference>
<proteinExistence type="inferred from homology"/>
<dbReference type="SMART" id="SM00382">
    <property type="entry name" value="AAA"/>
    <property type="match status" value="1"/>
</dbReference>
<comment type="caution">
    <text evidence="9">The sequence shown here is derived from an EMBL/GenBank/DDBJ whole genome shotgun (WGS) entry which is preliminary data.</text>
</comment>
<dbReference type="InterPro" id="IPR001270">
    <property type="entry name" value="ClpA/B"/>
</dbReference>
<dbReference type="InterPro" id="IPR027417">
    <property type="entry name" value="P-loop_NTPase"/>
</dbReference>
<keyword evidence="4" id="KW-0067">ATP-binding</keyword>
<keyword evidence="3" id="KW-0547">Nucleotide-binding</keyword>
<evidence type="ECO:0000256" key="7">
    <source>
        <dbReference type="SAM" id="MobiDB-lite"/>
    </source>
</evidence>
<dbReference type="FunFam" id="3.40.50.300:FF:001014">
    <property type="entry name" value="Torsin"/>
    <property type="match status" value="1"/>
</dbReference>
<dbReference type="InterPro" id="IPR049337">
    <property type="entry name" value="TOR1A_C"/>
</dbReference>
<dbReference type="EMBL" id="JAOTOJ010000016">
    <property type="protein sequence ID" value="KAK9392470.1"/>
    <property type="molecule type" value="Genomic_DNA"/>
</dbReference>
<reference evidence="9 10" key="1">
    <citation type="journal article" date="2024" name="Proc. Natl. Acad. Sci. U.S.A.">
        <title>The genetic regulatory architecture and epigenomic basis for age-related changes in rattlesnake venom.</title>
        <authorList>
            <person name="Hogan M.P."/>
            <person name="Holding M.L."/>
            <person name="Nystrom G.S."/>
            <person name="Colston T.J."/>
            <person name="Bartlett D.A."/>
            <person name="Mason A.J."/>
            <person name="Ellsworth S.A."/>
            <person name="Rautsaw R.M."/>
            <person name="Lawrence K.C."/>
            <person name="Strickland J.L."/>
            <person name="He B."/>
            <person name="Fraser P."/>
            <person name="Margres M.J."/>
            <person name="Gilbert D.M."/>
            <person name="Gibbs H.L."/>
            <person name="Parkinson C.L."/>
            <person name="Rokyta D.R."/>
        </authorList>
    </citation>
    <scope>NUCLEOTIDE SEQUENCE [LARGE SCALE GENOMIC DNA]</scope>
    <source>
        <strain evidence="9">DRR0105</strain>
    </source>
</reference>
<dbReference type="Pfam" id="PF21376">
    <property type="entry name" value="TOR1A_C"/>
    <property type="match status" value="1"/>
</dbReference>
<evidence type="ECO:0000256" key="4">
    <source>
        <dbReference type="ARBA" id="ARBA00022840"/>
    </source>
</evidence>
<keyword evidence="5" id="KW-0325">Glycoprotein</keyword>
<dbReference type="Pfam" id="PF06309">
    <property type="entry name" value="Torsin"/>
    <property type="match status" value="1"/>
</dbReference>
<dbReference type="GO" id="GO:0042802">
    <property type="term" value="F:identical protein binding"/>
    <property type="evidence" value="ECO:0007669"/>
    <property type="project" value="UniProtKB-ARBA"/>
</dbReference>
<name>A0AAW1ASD5_CROAD</name>
<accession>A0AAW1ASD5</accession>
<evidence type="ECO:0000256" key="6">
    <source>
        <dbReference type="ARBA" id="ARBA00042469"/>
    </source>
</evidence>
<dbReference type="GO" id="GO:0016887">
    <property type="term" value="F:ATP hydrolysis activity"/>
    <property type="evidence" value="ECO:0007669"/>
    <property type="project" value="InterPro"/>
</dbReference>
<dbReference type="Proteomes" id="UP001474421">
    <property type="component" value="Unassembled WGS sequence"/>
</dbReference>
<dbReference type="InterPro" id="IPR003593">
    <property type="entry name" value="AAA+_ATPase"/>
</dbReference>
<dbReference type="GO" id="GO:0005524">
    <property type="term" value="F:ATP binding"/>
    <property type="evidence" value="ECO:0007669"/>
    <property type="project" value="UniProtKB-KW"/>
</dbReference>
<sequence>MRLQLGFWQQWVSSDAKVVGPAPWSPAPSRGGAAEARNSIRSPPASTSRAAGQAGSGPPHEETRERASRPSRGRTASMERGGGALAGTRRLLLLLLLPLPGLMLSGAPWGSSAWHCSLSASCECEFCPDLTGLECELALRLVGQPLARQLVIQGLKKFVQDPKPTKPLVLSFHGSTGTGKTFLSSLLAQHLFRMGLRSPYIHRFSPLVHFPHADHLQQYKDDLRSWIEGNLTQCGRSLFLFDEMDDLHPGLIEVVAPFLGPSWVVFGTNYRKAIFVFISNTGAEQINRMALDLWRDRRDREEISRQDLEASILEAISKDPQNGFWKSGILEQKLIDVLVPFLPLRQHHVKQCVVNEMAAQGLLRRPEVVDWVAGNFSYFPDEEKIFSTTGCKTVSSRIPFFL</sequence>
<feature type="domain" description="AAA+ ATPase" evidence="8">
    <location>
        <begin position="166"/>
        <end position="308"/>
    </location>
</feature>
<feature type="compositionally biased region" description="Polar residues" evidence="7">
    <location>
        <begin position="39"/>
        <end position="50"/>
    </location>
</feature>
<dbReference type="CDD" id="cd00009">
    <property type="entry name" value="AAA"/>
    <property type="match status" value="1"/>
</dbReference>
<dbReference type="AlphaFoldDB" id="A0AAW1ASD5"/>
<evidence type="ECO:0000313" key="9">
    <source>
        <dbReference type="EMBL" id="KAK9392470.1"/>
    </source>
</evidence>
<evidence type="ECO:0000259" key="8">
    <source>
        <dbReference type="SMART" id="SM00382"/>
    </source>
</evidence>
<dbReference type="PANTHER" id="PTHR10760">
    <property type="entry name" value="TORSIN"/>
    <property type="match status" value="1"/>
</dbReference>
<dbReference type="GO" id="GO:0005788">
    <property type="term" value="C:endoplasmic reticulum lumen"/>
    <property type="evidence" value="ECO:0007669"/>
    <property type="project" value="TreeGrafter"/>
</dbReference>
<dbReference type="GO" id="GO:0005635">
    <property type="term" value="C:nuclear envelope"/>
    <property type="evidence" value="ECO:0007669"/>
    <property type="project" value="TreeGrafter"/>
</dbReference>
<comment type="similarity">
    <text evidence="1">Belongs to the ClpA/ClpB family. Torsin subfamily.</text>
</comment>
<dbReference type="PANTHER" id="PTHR10760:SF4">
    <property type="entry name" value="TORSIN-2A"/>
    <property type="match status" value="1"/>
</dbReference>
<dbReference type="SUPFAM" id="SSF52540">
    <property type="entry name" value="P-loop containing nucleoside triphosphate hydrolases"/>
    <property type="match status" value="1"/>
</dbReference>
<feature type="region of interest" description="Disordered" evidence="7">
    <location>
        <begin position="17"/>
        <end position="81"/>
    </location>
</feature>
<dbReference type="PRINTS" id="PR00300">
    <property type="entry name" value="CLPPROTEASEA"/>
</dbReference>